<organism evidence="5 6">
    <name type="scientific">Weissella soli</name>
    <dbReference type="NCBI Taxonomy" id="155866"/>
    <lineage>
        <taxon>Bacteria</taxon>
        <taxon>Bacillati</taxon>
        <taxon>Bacillota</taxon>
        <taxon>Bacilli</taxon>
        <taxon>Lactobacillales</taxon>
        <taxon>Lactobacillaceae</taxon>
        <taxon>Weissella</taxon>
    </lineage>
</organism>
<evidence type="ECO:0000256" key="1">
    <source>
        <dbReference type="ARBA" id="ARBA00004141"/>
    </source>
</evidence>
<dbReference type="PANTHER" id="PTHR33514">
    <property type="entry name" value="PROTEIN ABCI12, CHLOROPLASTIC"/>
    <property type="match status" value="1"/>
</dbReference>
<keyword evidence="6" id="KW-1185">Reference proteome</keyword>
<dbReference type="PANTHER" id="PTHR33514:SF1">
    <property type="entry name" value="ABC TRANSPORTER PERMEASE"/>
    <property type="match status" value="1"/>
</dbReference>
<evidence type="ECO:0000256" key="4">
    <source>
        <dbReference type="ARBA" id="ARBA00023136"/>
    </source>
</evidence>
<evidence type="ECO:0000313" key="6">
    <source>
        <dbReference type="Proteomes" id="UP000254912"/>
    </source>
</evidence>
<dbReference type="EMBL" id="QRAS01000003">
    <property type="protein sequence ID" value="RDL05439.1"/>
    <property type="molecule type" value="Genomic_DNA"/>
</dbReference>
<evidence type="ECO:0000256" key="2">
    <source>
        <dbReference type="ARBA" id="ARBA00022692"/>
    </source>
</evidence>
<keyword evidence="4" id="KW-0472">Membrane</keyword>
<dbReference type="InterPro" id="IPR003339">
    <property type="entry name" value="ABC/ECF_trnsptr_transmembrane"/>
</dbReference>
<dbReference type="AlphaFoldDB" id="A0A288QUN4"/>
<keyword evidence="2" id="KW-0812">Transmembrane</keyword>
<dbReference type="CDD" id="cd16914">
    <property type="entry name" value="EcfT"/>
    <property type="match status" value="1"/>
</dbReference>
<name>A0A288QUN4_9LACO</name>
<evidence type="ECO:0000313" key="5">
    <source>
        <dbReference type="EMBL" id="RDL05439.1"/>
    </source>
</evidence>
<dbReference type="Pfam" id="PF02361">
    <property type="entry name" value="CbiQ"/>
    <property type="match status" value="1"/>
</dbReference>
<dbReference type="GeneID" id="94546397"/>
<comment type="caution">
    <text evidence="5">The sequence shown here is derived from an EMBL/GenBank/DDBJ whole genome shotgun (WGS) entry which is preliminary data.</text>
</comment>
<sequence length="273" mass="30944">MNNLFGFQAGDSMIHRLTGTTKLITFLVLTLAGMLSFDLRYLVALALLASFTLKLAHIKWQDIALMVKLVAVFAVMNLVLIYLFAPQYGVTLFHHQTILLGSGGYALTLEQLVYEFIVLIKYFFTLPLALVFLLTTNPSEFAAGLNKIGVSYRIAIAFSLTLRYIPDIQAEYWMVANAQQARGFEMSKKASFRQRIKGAAGIVMPLVFSSLNRIDEISRAMDLRRFGKGKRRTWYFAQVLTRRDYLVLLLMVGLVLIDLILIGVDGGRYWYPF</sequence>
<accession>A0A288QUN4</accession>
<comment type="subcellular location">
    <subcellularLocation>
        <location evidence="1">Membrane</location>
        <topology evidence="1">Multi-pass membrane protein</topology>
    </subcellularLocation>
</comment>
<keyword evidence="3" id="KW-1133">Transmembrane helix</keyword>
<protein>
    <submittedName>
        <fullName evidence="5">Energy-coupling factor transport system permease protein</fullName>
    </submittedName>
</protein>
<dbReference type="RefSeq" id="WP_070230412.1">
    <property type="nucleotide sequence ID" value="NZ_BJYO01000004.1"/>
</dbReference>
<dbReference type="KEGG" id="wso:WSWS_01209"/>
<gene>
    <name evidence="5" type="ORF">DFP99_1401</name>
</gene>
<dbReference type="GO" id="GO:0005886">
    <property type="term" value="C:plasma membrane"/>
    <property type="evidence" value="ECO:0007669"/>
    <property type="project" value="TreeGrafter"/>
</dbReference>
<proteinExistence type="predicted"/>
<evidence type="ECO:0000256" key="3">
    <source>
        <dbReference type="ARBA" id="ARBA00022989"/>
    </source>
</evidence>
<dbReference type="Proteomes" id="UP000254912">
    <property type="component" value="Unassembled WGS sequence"/>
</dbReference>
<reference evidence="5 6" key="1">
    <citation type="submission" date="2018-07" db="EMBL/GenBank/DDBJ databases">
        <title>Genomic Encyclopedia of Type Strains, Phase III (KMG-III): the genomes of soil and plant-associated and newly described type strains.</title>
        <authorList>
            <person name="Whitman W."/>
        </authorList>
    </citation>
    <scope>NUCLEOTIDE SEQUENCE [LARGE SCALE GENOMIC DNA]</scope>
    <source>
        <strain evidence="5 6">CECT 7031</strain>
    </source>
</reference>